<keyword evidence="8 12" id="KW-0798">TonB box</keyword>
<evidence type="ECO:0000256" key="6">
    <source>
        <dbReference type="ARBA" id="ARBA00023004"/>
    </source>
</evidence>
<keyword evidence="5 11" id="KW-0812">Transmembrane</keyword>
<keyword evidence="7" id="KW-0406">Ion transport</keyword>
<evidence type="ECO:0000256" key="2">
    <source>
        <dbReference type="ARBA" id="ARBA00022448"/>
    </source>
</evidence>
<sequence>MKHMLLKNKHQKEYNTMTQDAGNRVRISRGLAFAGVSLMALCMSSGVSIAQEMKNAGTDAIQLEEIVVHGQRKEQSILEVPVSSTVFGAEKIDKENITDAKGYLAQTPNVSFQQGGRNGQREIIIAIRGISDIKGSEKVNQTSAFATYFNDFGLSTLATGQPNPSIYDAEAVEVLAGPQGVFFGRNSEGGALVIHSKKPDENLYGRIDAGYGTWGTYTLGAVANVPITDTLFARVAIDSSVSDGPFKNAVPGKKGTGTEYMMARGQIRWEPTENTRINLLGDYTLDYNDHQQKLPTCVNTYFGGDPFDQTTGRGIGCYDLNGVLSDSVAKGETVLPDGVTLSSIRENRDMIAQDADEFSDARTGIYILNMEHDFSDNVNLTSITGFVESEMDQLLDLDGSGRDFLVRHGRFTSEGWSHEMRLTGTTDAFEWMLGGIYYKEENFAKNDIEIRTFLGPWMKGDFANENEVTDEREGWAIFGNVEYDFSDALSLIVGGRYSHDKHSNSWDKVYSACANQALGSALADGCTLRPDQVGNLVYDVNGDGDVRQTGGRAIQDIGTFGEQSGNDFSYRVALNWNPNDDFSAYASIAKGYKPSGARANPDSGLDNVSLYNKERLMNYEVGFNAYFMDRRARISGAVFYMDWRDMQVEVRQTACLKDGVLIDQEIFDQTNDPATCVITPIDRTENAEKATSKGFEISGDFLITEQLKLSGSLGILDAKFVHYIGNVKGTDQDISGSKIGAAPSVTASAAAEYTMDALGGELSGRIGMTHRSSVSNARSQASLGFPTEVPAFTLVNAGITQSWENHRVSLNVSNLLNKEYFTSTDNSMIGRAATYNPRRFTVRWTMEFGG</sequence>
<evidence type="ECO:0008006" key="17">
    <source>
        <dbReference type="Google" id="ProtNLM"/>
    </source>
</evidence>
<keyword evidence="2 11" id="KW-0813">Transport</keyword>
<feature type="domain" description="TonB-dependent receptor-like beta-barrel" evidence="13">
    <location>
        <begin position="347"/>
        <end position="815"/>
    </location>
</feature>
<evidence type="ECO:0000259" key="13">
    <source>
        <dbReference type="Pfam" id="PF00593"/>
    </source>
</evidence>
<keyword evidence="9 11" id="KW-0472">Membrane</keyword>
<evidence type="ECO:0000256" key="11">
    <source>
        <dbReference type="PROSITE-ProRule" id="PRU01360"/>
    </source>
</evidence>
<keyword evidence="16" id="KW-1185">Reference proteome</keyword>
<dbReference type="RefSeq" id="WP_099472942.1">
    <property type="nucleotide sequence ID" value="NZ_CP041025.1"/>
</dbReference>
<evidence type="ECO:0000256" key="5">
    <source>
        <dbReference type="ARBA" id="ARBA00022692"/>
    </source>
</evidence>
<keyword evidence="6" id="KW-0408">Iron</keyword>
<dbReference type="EMBL" id="PDEM01000023">
    <property type="protein sequence ID" value="PHZ84695.1"/>
    <property type="molecule type" value="Genomic_DNA"/>
</dbReference>
<accession>A0A2G4YQV4</accession>
<dbReference type="GO" id="GO:0009279">
    <property type="term" value="C:cell outer membrane"/>
    <property type="evidence" value="ECO:0007669"/>
    <property type="project" value="UniProtKB-SubCell"/>
</dbReference>
<protein>
    <recommendedName>
        <fullName evidence="17">TonB-dependent receptor</fullName>
    </recommendedName>
</protein>
<gene>
    <name evidence="15" type="ORF">CRD36_10425</name>
</gene>
<evidence type="ECO:0000313" key="16">
    <source>
        <dbReference type="Proteomes" id="UP000229730"/>
    </source>
</evidence>
<evidence type="ECO:0000259" key="14">
    <source>
        <dbReference type="Pfam" id="PF07715"/>
    </source>
</evidence>
<feature type="domain" description="TonB-dependent receptor plug" evidence="14">
    <location>
        <begin position="78"/>
        <end position="191"/>
    </location>
</feature>
<dbReference type="PROSITE" id="PS52016">
    <property type="entry name" value="TONB_DEPENDENT_REC_3"/>
    <property type="match status" value="1"/>
</dbReference>
<keyword evidence="10 11" id="KW-0998">Cell outer membrane</keyword>
<dbReference type="PANTHER" id="PTHR32552:SF81">
    <property type="entry name" value="TONB-DEPENDENT OUTER MEMBRANE RECEPTOR"/>
    <property type="match status" value="1"/>
</dbReference>
<dbReference type="Pfam" id="PF00593">
    <property type="entry name" value="TonB_dep_Rec_b-barrel"/>
    <property type="match status" value="1"/>
</dbReference>
<keyword evidence="3 11" id="KW-1134">Transmembrane beta strand</keyword>
<dbReference type="InterPro" id="IPR036942">
    <property type="entry name" value="Beta-barrel_TonB_sf"/>
</dbReference>
<comment type="subcellular location">
    <subcellularLocation>
        <location evidence="1 11">Cell outer membrane</location>
        <topology evidence="1 11">Multi-pass membrane protein</topology>
    </subcellularLocation>
</comment>
<comment type="caution">
    <text evidence="15">The sequence shown here is derived from an EMBL/GenBank/DDBJ whole genome shotgun (WGS) entry which is preliminary data.</text>
</comment>
<name>A0A2G4YQV4_9PROT</name>
<dbReference type="InParanoid" id="A0A2G4YQV4"/>
<dbReference type="AlphaFoldDB" id="A0A2G4YQV4"/>
<reference evidence="15 16" key="1">
    <citation type="submission" date="2017-10" db="EMBL/GenBank/DDBJ databases">
        <title>Frigbacter circumglobatus gen. nov. sp. nov., isolated from sediment cultured in situ.</title>
        <authorList>
            <person name="Zhao Z."/>
        </authorList>
    </citation>
    <scope>NUCLEOTIDE SEQUENCE [LARGE SCALE GENOMIC DNA]</scope>
    <source>
        <strain evidence="15 16">ZYL</strain>
    </source>
</reference>
<dbReference type="OrthoDB" id="8477446at2"/>
<evidence type="ECO:0000313" key="15">
    <source>
        <dbReference type="EMBL" id="PHZ84695.1"/>
    </source>
</evidence>
<evidence type="ECO:0000256" key="8">
    <source>
        <dbReference type="ARBA" id="ARBA00023077"/>
    </source>
</evidence>
<evidence type="ECO:0000256" key="1">
    <source>
        <dbReference type="ARBA" id="ARBA00004571"/>
    </source>
</evidence>
<comment type="similarity">
    <text evidence="11 12">Belongs to the TonB-dependent receptor family.</text>
</comment>
<evidence type="ECO:0000256" key="12">
    <source>
        <dbReference type="RuleBase" id="RU003357"/>
    </source>
</evidence>
<dbReference type="Pfam" id="PF07715">
    <property type="entry name" value="Plug"/>
    <property type="match status" value="1"/>
</dbReference>
<organism evidence="15 16">
    <name type="scientific">Paremcibacter congregatus</name>
    <dbReference type="NCBI Taxonomy" id="2043170"/>
    <lineage>
        <taxon>Bacteria</taxon>
        <taxon>Pseudomonadati</taxon>
        <taxon>Pseudomonadota</taxon>
        <taxon>Alphaproteobacteria</taxon>
        <taxon>Emcibacterales</taxon>
        <taxon>Emcibacteraceae</taxon>
        <taxon>Paremcibacter</taxon>
    </lineage>
</organism>
<dbReference type="InterPro" id="IPR012910">
    <property type="entry name" value="Plug_dom"/>
</dbReference>
<evidence type="ECO:0000256" key="4">
    <source>
        <dbReference type="ARBA" id="ARBA00022496"/>
    </source>
</evidence>
<evidence type="ECO:0000256" key="3">
    <source>
        <dbReference type="ARBA" id="ARBA00022452"/>
    </source>
</evidence>
<dbReference type="InterPro" id="IPR000531">
    <property type="entry name" value="Beta-barrel_TonB"/>
</dbReference>
<evidence type="ECO:0000256" key="9">
    <source>
        <dbReference type="ARBA" id="ARBA00023136"/>
    </source>
</evidence>
<evidence type="ECO:0000256" key="7">
    <source>
        <dbReference type="ARBA" id="ARBA00023065"/>
    </source>
</evidence>
<dbReference type="InterPro" id="IPR039426">
    <property type="entry name" value="TonB-dep_rcpt-like"/>
</dbReference>
<dbReference type="PANTHER" id="PTHR32552">
    <property type="entry name" value="FERRICHROME IRON RECEPTOR-RELATED"/>
    <property type="match status" value="1"/>
</dbReference>
<keyword evidence="4" id="KW-0410">Iron transport</keyword>
<dbReference type="SUPFAM" id="SSF56935">
    <property type="entry name" value="Porins"/>
    <property type="match status" value="1"/>
</dbReference>
<proteinExistence type="inferred from homology"/>
<evidence type="ECO:0000256" key="10">
    <source>
        <dbReference type="ARBA" id="ARBA00023237"/>
    </source>
</evidence>
<dbReference type="Proteomes" id="UP000229730">
    <property type="component" value="Unassembled WGS sequence"/>
</dbReference>
<dbReference type="Gene3D" id="2.40.170.20">
    <property type="entry name" value="TonB-dependent receptor, beta-barrel domain"/>
    <property type="match status" value="2"/>
</dbReference>
<dbReference type="GO" id="GO:0006826">
    <property type="term" value="P:iron ion transport"/>
    <property type="evidence" value="ECO:0007669"/>
    <property type="project" value="UniProtKB-KW"/>
</dbReference>